<reference evidence="2 3" key="1">
    <citation type="submission" date="2013-08" db="EMBL/GenBank/DDBJ databases">
        <title>Genome sequencing of Cellulomonas bogoriensis 69B4.</title>
        <authorList>
            <person name="Chen F."/>
            <person name="Li Y."/>
            <person name="Wang G."/>
        </authorList>
    </citation>
    <scope>NUCLEOTIDE SEQUENCE [LARGE SCALE GENOMIC DNA]</scope>
    <source>
        <strain evidence="2 3">69B4</strain>
    </source>
</reference>
<dbReference type="Gene3D" id="2.120.10.30">
    <property type="entry name" value="TolB, C-terminal domain"/>
    <property type="match status" value="1"/>
</dbReference>
<feature type="signal peptide" evidence="1">
    <location>
        <begin position="1"/>
        <end position="18"/>
    </location>
</feature>
<comment type="caution">
    <text evidence="2">The sequence shown here is derived from an EMBL/GenBank/DDBJ whole genome shotgun (WGS) entry which is preliminary data.</text>
</comment>
<dbReference type="EMBL" id="AXCZ01000012">
    <property type="protein sequence ID" value="KGM14127.1"/>
    <property type="molecule type" value="Genomic_DNA"/>
</dbReference>
<proteinExistence type="predicted"/>
<dbReference type="InterPro" id="IPR011042">
    <property type="entry name" value="6-blade_b-propeller_TolB-like"/>
</dbReference>
<evidence type="ECO:0000313" key="3">
    <source>
        <dbReference type="Proteomes" id="UP000054314"/>
    </source>
</evidence>
<accession>A0A0A0C2A5</accession>
<feature type="chain" id="PRO_5001960264" evidence="1">
    <location>
        <begin position="19"/>
        <end position="579"/>
    </location>
</feature>
<dbReference type="AlphaFoldDB" id="A0A0A0C2A5"/>
<organism evidence="2 3">
    <name type="scientific">Cellulomonas bogoriensis 69B4 = DSM 16987</name>
    <dbReference type="NCBI Taxonomy" id="1386082"/>
    <lineage>
        <taxon>Bacteria</taxon>
        <taxon>Bacillati</taxon>
        <taxon>Actinomycetota</taxon>
        <taxon>Actinomycetes</taxon>
        <taxon>Micrococcales</taxon>
        <taxon>Cellulomonadaceae</taxon>
        <taxon>Cellulomonas</taxon>
    </lineage>
</organism>
<evidence type="ECO:0000256" key="1">
    <source>
        <dbReference type="SAM" id="SignalP"/>
    </source>
</evidence>
<sequence>MALGIVLVAVGGAGPAAADEAPPPEFASPITIPGDLAYYSPEGFAGICPVPPGTPSYSTPFNGAFGYDWAFSADGAELAMDVRGGTEGTTRHLVVVDLEDCTWRDLGPTQRVVPPTEPGLGPDWVDLLHGIAWSPDGTELALGWEGDIVVVSAATGEHLRTITDNPDVEAYKPTWHPDGDVIAHTAAVSTGRAPSDTWRHIQVSPADGSGGAQTLVRDAADAQYSPDGERIAFRRVPPRNVHGTHQPAVYGHARAADGGDEVLLPEGLMASRQISWSPDGAYLAFDARVHTGGGVSESRTRCHLADLAGSIVWSSDPDLRACYLPAFRPRSTPVALPESGPVPDVAPLPPPRPINRNSTAVYLYRKLDPEAAASWENSGVQQLVWVSATELTVDDPVRWFLPEGLCGSGWGAHVGRLRGDDRTLAVFVDPTVDDPFPGEVTVREEEHREFDTMYDIPPCDDEEPAPGVEPEPITAVFVYERLDPDRAPSWGNSGMQRLVEIRDGHSWFRDLDPGALPDDVCGPGWAAQVDWLVGTERDQVPEVIDKKSGIGVLGWGTRVLQARHHSLGYLTDVPPCPDV</sequence>
<keyword evidence="1" id="KW-0732">Signal</keyword>
<keyword evidence="3" id="KW-1185">Reference proteome</keyword>
<dbReference type="SUPFAM" id="SSF82171">
    <property type="entry name" value="DPP6 N-terminal domain-like"/>
    <property type="match status" value="1"/>
</dbReference>
<gene>
    <name evidence="2" type="ORF">N869_03925</name>
</gene>
<evidence type="ECO:0000313" key="2">
    <source>
        <dbReference type="EMBL" id="KGM14127.1"/>
    </source>
</evidence>
<dbReference type="Proteomes" id="UP000054314">
    <property type="component" value="Unassembled WGS sequence"/>
</dbReference>
<name>A0A0A0C2A5_9CELL</name>
<protein>
    <submittedName>
        <fullName evidence="2">Uncharacterized protein</fullName>
    </submittedName>
</protein>